<evidence type="ECO:0000313" key="3">
    <source>
        <dbReference type="EMBL" id="CAB4179727.1"/>
    </source>
</evidence>
<dbReference type="EMBL" id="LR797127">
    <property type="protein sequence ID" value="CAB4188843.1"/>
    <property type="molecule type" value="Genomic_DNA"/>
</dbReference>
<proteinExistence type="predicted"/>
<accession>A0A6J5QBB2</accession>
<evidence type="ECO:0000256" key="1">
    <source>
        <dbReference type="SAM" id="MobiDB-lite"/>
    </source>
</evidence>
<name>A0A6J5QBB2_9CAUD</name>
<evidence type="ECO:0000313" key="2">
    <source>
        <dbReference type="EMBL" id="CAB4174179.1"/>
    </source>
</evidence>
<feature type="region of interest" description="Disordered" evidence="1">
    <location>
        <begin position="1"/>
        <end position="66"/>
    </location>
</feature>
<gene>
    <name evidence="3" type="ORF">UFOVP1035_20</name>
    <name evidence="4" type="ORF">UFOVP1181_126</name>
    <name evidence="2" type="ORF">UFOVP965_24</name>
</gene>
<reference evidence="3" key="1">
    <citation type="submission" date="2020-05" db="EMBL/GenBank/DDBJ databases">
        <authorList>
            <person name="Chiriac C."/>
            <person name="Salcher M."/>
            <person name="Ghai R."/>
            <person name="Kavagutti S V."/>
        </authorList>
    </citation>
    <scope>NUCLEOTIDE SEQUENCE</scope>
</reference>
<organism evidence="3">
    <name type="scientific">uncultured Caudovirales phage</name>
    <dbReference type="NCBI Taxonomy" id="2100421"/>
    <lineage>
        <taxon>Viruses</taxon>
        <taxon>Duplodnaviria</taxon>
        <taxon>Heunggongvirae</taxon>
        <taxon>Uroviricota</taxon>
        <taxon>Caudoviricetes</taxon>
        <taxon>Peduoviridae</taxon>
        <taxon>Maltschvirus</taxon>
        <taxon>Maltschvirus maltsch</taxon>
    </lineage>
</organism>
<dbReference type="EMBL" id="LR796984">
    <property type="protein sequence ID" value="CAB4179727.1"/>
    <property type="molecule type" value="Genomic_DNA"/>
</dbReference>
<sequence>MKSLGVGALSSSEKTAVAAANGAGSKKVTSYMAKASVVRSGERDRAAKAKEPKKTEAKAKPKPKKK</sequence>
<protein>
    <submittedName>
        <fullName evidence="3">Uncharacterized protein</fullName>
    </submittedName>
</protein>
<dbReference type="EMBL" id="LR796920">
    <property type="protein sequence ID" value="CAB4174179.1"/>
    <property type="molecule type" value="Genomic_DNA"/>
</dbReference>
<feature type="compositionally biased region" description="Basic and acidic residues" evidence="1">
    <location>
        <begin position="40"/>
        <end position="59"/>
    </location>
</feature>
<evidence type="ECO:0000313" key="4">
    <source>
        <dbReference type="EMBL" id="CAB4188843.1"/>
    </source>
</evidence>